<evidence type="ECO:0000313" key="2">
    <source>
        <dbReference type="Proteomes" id="UP001176940"/>
    </source>
</evidence>
<organism evidence="1 2">
    <name type="scientific">Ranitomeya imitator</name>
    <name type="common">mimic poison frog</name>
    <dbReference type="NCBI Taxonomy" id="111125"/>
    <lineage>
        <taxon>Eukaryota</taxon>
        <taxon>Metazoa</taxon>
        <taxon>Chordata</taxon>
        <taxon>Craniata</taxon>
        <taxon>Vertebrata</taxon>
        <taxon>Euteleostomi</taxon>
        <taxon>Amphibia</taxon>
        <taxon>Batrachia</taxon>
        <taxon>Anura</taxon>
        <taxon>Neobatrachia</taxon>
        <taxon>Hyloidea</taxon>
        <taxon>Dendrobatidae</taxon>
        <taxon>Dendrobatinae</taxon>
        <taxon>Ranitomeya</taxon>
    </lineage>
</organism>
<keyword evidence="2" id="KW-1185">Reference proteome</keyword>
<dbReference type="Proteomes" id="UP001176940">
    <property type="component" value="Unassembled WGS sequence"/>
</dbReference>
<protein>
    <submittedName>
        <fullName evidence="1">Uncharacterized protein</fullName>
    </submittedName>
</protein>
<name>A0ABN9LTP1_9NEOB</name>
<sequence length="119" mass="13039">MVAMWGQCGDGDDVVRAGSLRRPWMPYRPTSTSWSPRKAELRQRLSNQSKRTIEGLRGSPVSSIMSGMAGGVPAGQSLLNGSGPVQVKDSPLLLQQIDTLRYSVKHLKHENNRLKSAPL</sequence>
<reference evidence="1" key="1">
    <citation type="submission" date="2023-07" db="EMBL/GenBank/DDBJ databases">
        <authorList>
            <person name="Stuckert A."/>
        </authorList>
    </citation>
    <scope>NUCLEOTIDE SEQUENCE</scope>
</reference>
<comment type="caution">
    <text evidence="1">The sequence shown here is derived from an EMBL/GenBank/DDBJ whole genome shotgun (WGS) entry which is preliminary data.</text>
</comment>
<accession>A0ABN9LTP1</accession>
<evidence type="ECO:0000313" key="1">
    <source>
        <dbReference type="EMBL" id="CAJ0947380.1"/>
    </source>
</evidence>
<dbReference type="EMBL" id="CAUEEQ010026652">
    <property type="protein sequence ID" value="CAJ0947380.1"/>
    <property type="molecule type" value="Genomic_DNA"/>
</dbReference>
<gene>
    <name evidence="1" type="ORF">RIMI_LOCUS11659577</name>
</gene>
<proteinExistence type="predicted"/>